<evidence type="ECO:0000256" key="1">
    <source>
        <dbReference type="SAM" id="SignalP"/>
    </source>
</evidence>
<dbReference type="Gene3D" id="1.10.238.20">
    <property type="entry name" value="Pheromone/general odorant binding protein domain"/>
    <property type="match status" value="1"/>
</dbReference>
<dbReference type="InterPro" id="IPR036728">
    <property type="entry name" value="PBP_GOBP_sf"/>
</dbReference>
<keyword evidence="1" id="KW-0732">Signal</keyword>
<dbReference type="EMBL" id="GEZM01033646">
    <property type="protein sequence ID" value="JAV84207.1"/>
    <property type="molecule type" value="Transcribed_RNA"/>
</dbReference>
<dbReference type="OrthoDB" id="6815539at2759"/>
<accession>A0A1Y1MLX6</accession>
<feature type="chain" id="PRO_5012304957" evidence="1">
    <location>
        <begin position="16"/>
        <end position="134"/>
    </location>
</feature>
<dbReference type="InterPro" id="IPR006170">
    <property type="entry name" value="PBP/GOBP"/>
</dbReference>
<dbReference type="GeneID" id="116176091"/>
<organism evidence="2">
    <name type="scientific">Photinus pyralis</name>
    <name type="common">Common eastern firefly</name>
    <name type="synonym">Lampyris pyralis</name>
    <dbReference type="NCBI Taxonomy" id="7054"/>
    <lineage>
        <taxon>Eukaryota</taxon>
        <taxon>Metazoa</taxon>
        <taxon>Ecdysozoa</taxon>
        <taxon>Arthropoda</taxon>
        <taxon>Hexapoda</taxon>
        <taxon>Insecta</taxon>
        <taxon>Pterygota</taxon>
        <taxon>Neoptera</taxon>
        <taxon>Endopterygota</taxon>
        <taxon>Coleoptera</taxon>
        <taxon>Polyphaga</taxon>
        <taxon>Elateriformia</taxon>
        <taxon>Elateroidea</taxon>
        <taxon>Lampyridae</taxon>
        <taxon>Lampyrinae</taxon>
        <taxon>Photinus</taxon>
    </lineage>
</organism>
<dbReference type="AlphaFoldDB" id="A0A1Y1MLX6"/>
<sequence length="134" mass="15128">MKVYALFCFVISASAVVCLEVKPEIKQLWDAAVEPFRDECTKSSGAQKAVVDDFFDHLNLIDDYPLKCVIKCVLDQLHIFDTSSKFNAVAMKDMMDEESFKVSQECDKKVTDSDKCVMAFEFVKCGLEGVAKFQ</sequence>
<feature type="signal peptide" evidence="1">
    <location>
        <begin position="1"/>
        <end position="15"/>
    </location>
</feature>
<name>A0A1Y1MLX6_PHOPY</name>
<dbReference type="SMART" id="SM00708">
    <property type="entry name" value="PhBP"/>
    <property type="match status" value="1"/>
</dbReference>
<dbReference type="GO" id="GO:0005549">
    <property type="term" value="F:odorant binding"/>
    <property type="evidence" value="ECO:0007669"/>
    <property type="project" value="InterPro"/>
</dbReference>
<dbReference type="KEGG" id="ppyr:116176091"/>
<evidence type="ECO:0000313" key="2">
    <source>
        <dbReference type="EMBL" id="JAV84207.1"/>
    </source>
</evidence>
<protein>
    <submittedName>
        <fullName evidence="2">Uncharacterized protein</fullName>
    </submittedName>
</protein>
<dbReference type="CDD" id="cd23992">
    <property type="entry name" value="PBP_GOBP"/>
    <property type="match status" value="1"/>
</dbReference>
<reference evidence="2" key="1">
    <citation type="journal article" date="2016" name="Sci. Rep.">
        <title>Molecular characterization of firefly nuptial gifts: a multi-omics approach sheds light on postcopulatory sexual selection.</title>
        <authorList>
            <person name="Al-Wathiqui N."/>
            <person name="Fallon T.R."/>
            <person name="South A."/>
            <person name="Weng J.K."/>
            <person name="Lewis S.M."/>
        </authorList>
    </citation>
    <scope>NUCLEOTIDE SEQUENCE</scope>
</reference>
<dbReference type="Pfam" id="PF01395">
    <property type="entry name" value="PBP_GOBP"/>
    <property type="match status" value="1"/>
</dbReference>
<dbReference type="RefSeq" id="XP_031350423.1">
    <property type="nucleotide sequence ID" value="XM_031494563.1"/>
</dbReference>
<proteinExistence type="predicted"/>
<dbReference type="SUPFAM" id="SSF47565">
    <property type="entry name" value="Insect pheromone/odorant-binding proteins"/>
    <property type="match status" value="1"/>
</dbReference>